<name>A0A372JBS2_9ACTN</name>
<keyword evidence="3" id="KW-0175">Coiled coil</keyword>
<evidence type="ECO:0000256" key="2">
    <source>
        <dbReference type="RuleBase" id="RU363019"/>
    </source>
</evidence>
<protein>
    <recommendedName>
        <fullName evidence="2">Peptidyl-prolyl cis-trans isomerase</fullName>
        <shortName evidence="2">PPIase</shortName>
        <ecNumber evidence="2">5.2.1.8</ecNumber>
    </recommendedName>
</protein>
<evidence type="ECO:0000259" key="6">
    <source>
        <dbReference type="PROSITE" id="PS50072"/>
    </source>
</evidence>
<evidence type="ECO:0000256" key="5">
    <source>
        <dbReference type="SAM" id="Phobius"/>
    </source>
</evidence>
<keyword evidence="5" id="KW-0472">Membrane</keyword>
<dbReference type="Pfam" id="PF00160">
    <property type="entry name" value="Pro_isomerase"/>
    <property type="match status" value="1"/>
</dbReference>
<keyword evidence="2 7" id="KW-0413">Isomerase</keyword>
<keyword evidence="5" id="KW-1133">Transmembrane helix</keyword>
<evidence type="ECO:0000313" key="8">
    <source>
        <dbReference type="Proteomes" id="UP000261811"/>
    </source>
</evidence>
<comment type="catalytic activity">
    <reaction evidence="2">
        <text>[protein]-peptidylproline (omega=180) = [protein]-peptidylproline (omega=0)</text>
        <dbReference type="Rhea" id="RHEA:16237"/>
        <dbReference type="Rhea" id="RHEA-COMP:10747"/>
        <dbReference type="Rhea" id="RHEA-COMP:10748"/>
        <dbReference type="ChEBI" id="CHEBI:83833"/>
        <dbReference type="ChEBI" id="CHEBI:83834"/>
        <dbReference type="EC" id="5.2.1.8"/>
    </reaction>
</comment>
<dbReference type="PANTHER" id="PTHR45625:SF3">
    <property type="entry name" value="PEPTIDYL-PROLYL CIS-TRANS ISOMERASE B-RELATED"/>
    <property type="match status" value="1"/>
</dbReference>
<dbReference type="PROSITE" id="PS50072">
    <property type="entry name" value="CSA_PPIASE_2"/>
    <property type="match status" value="1"/>
</dbReference>
<feature type="region of interest" description="Disordered" evidence="4">
    <location>
        <begin position="240"/>
        <end position="265"/>
    </location>
</feature>
<gene>
    <name evidence="7" type="ORF">DZF91_33690</name>
</gene>
<dbReference type="PANTHER" id="PTHR45625">
    <property type="entry name" value="PEPTIDYL-PROLYL CIS-TRANS ISOMERASE-RELATED"/>
    <property type="match status" value="1"/>
</dbReference>
<feature type="compositionally biased region" description="Basic and acidic residues" evidence="4">
    <location>
        <begin position="243"/>
        <end position="253"/>
    </location>
</feature>
<dbReference type="AlphaFoldDB" id="A0A372JBS2"/>
<comment type="similarity">
    <text evidence="2">Belongs to the cyclophilin-type PPIase family.</text>
</comment>
<dbReference type="PRINTS" id="PR00153">
    <property type="entry name" value="CSAPPISMRASE"/>
</dbReference>
<feature type="domain" description="PPIase cyclophilin-type" evidence="6">
    <location>
        <begin position="116"/>
        <end position="262"/>
    </location>
</feature>
<keyword evidence="8" id="KW-1185">Reference proteome</keyword>
<evidence type="ECO:0000256" key="1">
    <source>
        <dbReference type="ARBA" id="ARBA00002388"/>
    </source>
</evidence>
<evidence type="ECO:0000256" key="3">
    <source>
        <dbReference type="SAM" id="Coils"/>
    </source>
</evidence>
<keyword evidence="5" id="KW-0812">Transmembrane</keyword>
<organism evidence="7 8">
    <name type="scientific">Actinomadura logoneensis</name>
    <dbReference type="NCBI Taxonomy" id="2293572"/>
    <lineage>
        <taxon>Bacteria</taxon>
        <taxon>Bacillati</taxon>
        <taxon>Actinomycetota</taxon>
        <taxon>Actinomycetes</taxon>
        <taxon>Streptosporangiales</taxon>
        <taxon>Thermomonosporaceae</taxon>
        <taxon>Actinomadura</taxon>
    </lineage>
</organism>
<dbReference type="EC" id="5.2.1.8" evidence="2"/>
<feature type="transmembrane region" description="Helical" evidence="5">
    <location>
        <begin position="34"/>
        <end position="55"/>
    </location>
</feature>
<comment type="function">
    <text evidence="1 2">PPIases accelerate the folding of proteins. It catalyzes the cis-trans isomerization of proline imidic peptide bonds in oligopeptides.</text>
</comment>
<dbReference type="RefSeq" id="WP_117361089.1">
    <property type="nucleotide sequence ID" value="NZ_QURH01000987.1"/>
</dbReference>
<dbReference type="CDD" id="cd00317">
    <property type="entry name" value="cyclophilin"/>
    <property type="match status" value="1"/>
</dbReference>
<accession>A0A372JBS2</accession>
<feature type="region of interest" description="Disordered" evidence="4">
    <location>
        <begin position="57"/>
        <end position="99"/>
    </location>
</feature>
<dbReference type="Gene3D" id="2.40.100.10">
    <property type="entry name" value="Cyclophilin-like"/>
    <property type="match status" value="1"/>
</dbReference>
<dbReference type="OrthoDB" id="5507614at2"/>
<comment type="caution">
    <text evidence="7">The sequence shown here is derived from an EMBL/GenBank/DDBJ whole genome shotgun (WGS) entry which is preliminary data.</text>
</comment>
<dbReference type="InterPro" id="IPR002130">
    <property type="entry name" value="Cyclophilin-type_PPIase_dom"/>
</dbReference>
<evidence type="ECO:0000256" key="4">
    <source>
        <dbReference type="SAM" id="MobiDB-lite"/>
    </source>
</evidence>
<reference evidence="7 8" key="1">
    <citation type="submission" date="2018-08" db="EMBL/GenBank/DDBJ databases">
        <title>Actinomadura jelena sp. nov., a novel Actinomycete isolated from soil in Chad.</title>
        <authorList>
            <person name="Shi L."/>
        </authorList>
    </citation>
    <scope>NUCLEOTIDE SEQUENCE [LARGE SCALE GENOMIC DNA]</scope>
    <source>
        <strain evidence="7 8">NEAU-G17</strain>
    </source>
</reference>
<proteinExistence type="inferred from homology"/>
<dbReference type="EMBL" id="QURH01000987">
    <property type="protein sequence ID" value="RFU37284.1"/>
    <property type="molecule type" value="Genomic_DNA"/>
</dbReference>
<dbReference type="InterPro" id="IPR029000">
    <property type="entry name" value="Cyclophilin-like_dom_sf"/>
</dbReference>
<dbReference type="InterPro" id="IPR044666">
    <property type="entry name" value="Cyclophilin_A-like"/>
</dbReference>
<dbReference type="SUPFAM" id="SSF50891">
    <property type="entry name" value="Cyclophilin-like"/>
    <property type="match status" value="1"/>
</dbReference>
<evidence type="ECO:0000313" key="7">
    <source>
        <dbReference type="EMBL" id="RFU37284.1"/>
    </source>
</evidence>
<keyword evidence="2" id="KW-0697">Rotamase</keyword>
<dbReference type="GO" id="GO:0003755">
    <property type="term" value="F:peptidyl-prolyl cis-trans isomerase activity"/>
    <property type="evidence" value="ECO:0007669"/>
    <property type="project" value="UniProtKB-UniRule"/>
</dbReference>
<dbReference type="Proteomes" id="UP000261811">
    <property type="component" value="Unassembled WGS sequence"/>
</dbReference>
<feature type="coiled-coil region" evidence="3">
    <location>
        <begin position="8"/>
        <end position="35"/>
    </location>
</feature>
<sequence>MAGKDRKKQLARQRYERQQARLEAERARARNLRIAGAAVAAVVVIGGGSAAAFALNKDDKKDGAKPEAQATQSKAKPGECAYNASQDQGALKDGSKPPAKPAYAGAVKATLKTTQGDIGLTLDGAKAPCATNSFAFLASKKFWEGSHCHRLSTSAGLQMLQCGDPTGTGQGGPGYKFANENTQGAKYGAGTLAMANAGADTNGSQFFLVYGNSQLPPDYTVFGKITSGMDVLQKVAKGGIAKPGDDGTGEPKKKVTIQDVTIAGK</sequence>